<dbReference type="RefSeq" id="WP_353949395.1">
    <property type="nucleotide sequence ID" value="NZ_CP159510.1"/>
</dbReference>
<name>A0AAU8IJL5_9BACL</name>
<dbReference type="PANTHER" id="PTHR34106">
    <property type="entry name" value="GLYCOSIDASE"/>
    <property type="match status" value="1"/>
</dbReference>
<dbReference type="AlphaFoldDB" id="A0AAU8IJL5"/>
<dbReference type="CDD" id="cd18612">
    <property type="entry name" value="GH130_Lin0857-like"/>
    <property type="match status" value="1"/>
</dbReference>
<dbReference type="EMBL" id="CP159510">
    <property type="protein sequence ID" value="XCJ18354.1"/>
    <property type="molecule type" value="Genomic_DNA"/>
</dbReference>
<proteinExistence type="inferred from homology"/>
<sequence length="354" mass="40024">MHVHRYIENPLIQPEDVKPVHPGFEVIGAFNAGIASFHGETLLLLRVAERPVREDPSKVPSPYYDVVKRKVVVKNYDLQDPELNFEDSRTIRLRKNTDRFVGLTSLSYLRLARSRDGHHFTVDDQPFIYPCNRYQTFGIEDPRITQIGDTYAVYFSAISAYGIGVGLVTTKDFKHYDDRGLIFLPECKDVVIFPEKIKGKYYALNRPSPKSVGSLDIWLSESDNLQCWGNHRHLMGTRANKWDAARIGSGAVPILTQDGWLEIYHGMSPDGRYCLGGVLLDRDDPSKILARSEHPILEPEANYERNGFFGDVVFTCGGITEGDTLHLYYGVADRSMAAADLSIHEILSDLEKIC</sequence>
<protein>
    <submittedName>
        <fullName evidence="4">Glycoside hydrolase family 130 protein</fullName>
    </submittedName>
</protein>
<comment type="similarity">
    <text evidence="3">Belongs to the glycosyl hydrolase 130 family.</text>
</comment>
<evidence type="ECO:0000256" key="1">
    <source>
        <dbReference type="ARBA" id="ARBA00022676"/>
    </source>
</evidence>
<keyword evidence="4" id="KW-0378">Hydrolase</keyword>
<dbReference type="GO" id="GO:0016787">
    <property type="term" value="F:hydrolase activity"/>
    <property type="evidence" value="ECO:0007669"/>
    <property type="project" value="UniProtKB-KW"/>
</dbReference>
<keyword evidence="1" id="KW-0328">Glycosyltransferase</keyword>
<evidence type="ECO:0000313" key="4">
    <source>
        <dbReference type="EMBL" id="XCJ18354.1"/>
    </source>
</evidence>
<reference evidence="4" key="1">
    <citation type="submission" date="2024-06" db="EMBL/GenBank/DDBJ databases">
        <authorList>
            <person name="Fan A."/>
            <person name="Zhang F.Y."/>
            <person name="Zhang L."/>
        </authorList>
    </citation>
    <scope>NUCLEOTIDE SEQUENCE</scope>
    <source>
        <strain evidence="4">Y61</strain>
    </source>
</reference>
<dbReference type="InterPro" id="IPR007184">
    <property type="entry name" value="Mannoside_phosphorylase"/>
</dbReference>
<accession>A0AAU8IJL5</accession>
<dbReference type="GO" id="GO:0016757">
    <property type="term" value="F:glycosyltransferase activity"/>
    <property type="evidence" value="ECO:0007669"/>
    <property type="project" value="UniProtKB-KW"/>
</dbReference>
<evidence type="ECO:0000256" key="3">
    <source>
        <dbReference type="ARBA" id="ARBA00024356"/>
    </source>
</evidence>
<evidence type="ECO:0000256" key="2">
    <source>
        <dbReference type="ARBA" id="ARBA00022679"/>
    </source>
</evidence>
<dbReference type="PIRSF" id="PIRSF016202">
    <property type="entry name" value="PH1107"/>
    <property type="match status" value="1"/>
</dbReference>
<dbReference type="Gene3D" id="2.115.10.20">
    <property type="entry name" value="Glycosyl hydrolase domain, family 43"/>
    <property type="match status" value="1"/>
</dbReference>
<dbReference type="SUPFAM" id="SSF75005">
    <property type="entry name" value="Arabinanase/levansucrase/invertase"/>
    <property type="match status" value="1"/>
</dbReference>
<keyword evidence="2" id="KW-0808">Transferase</keyword>
<dbReference type="InterPro" id="IPR023296">
    <property type="entry name" value="Glyco_hydro_beta-prop_sf"/>
</dbReference>
<dbReference type="PANTHER" id="PTHR34106:SF5">
    <property type="entry name" value="GLYCOSIDASE"/>
    <property type="match status" value="1"/>
</dbReference>
<dbReference type="Pfam" id="PF04041">
    <property type="entry name" value="Glyco_hydro_130"/>
    <property type="match status" value="1"/>
</dbReference>
<organism evidence="4">
    <name type="scientific">Sporolactobacillus sp. Y61</name>
    <dbReference type="NCBI Taxonomy" id="3160863"/>
    <lineage>
        <taxon>Bacteria</taxon>
        <taxon>Bacillati</taxon>
        <taxon>Bacillota</taxon>
        <taxon>Bacilli</taxon>
        <taxon>Bacillales</taxon>
        <taxon>Sporolactobacillaceae</taxon>
        <taxon>Sporolactobacillus</taxon>
    </lineage>
</organism>
<gene>
    <name evidence="4" type="ORF">ABNN70_06400</name>
</gene>